<evidence type="ECO:0000313" key="3">
    <source>
        <dbReference type="Proteomes" id="UP000499080"/>
    </source>
</evidence>
<feature type="signal peptide" evidence="1">
    <location>
        <begin position="1"/>
        <end position="18"/>
    </location>
</feature>
<organism evidence="2 3">
    <name type="scientific">Araneus ventricosus</name>
    <name type="common">Orbweaver spider</name>
    <name type="synonym">Epeira ventricosa</name>
    <dbReference type="NCBI Taxonomy" id="182803"/>
    <lineage>
        <taxon>Eukaryota</taxon>
        <taxon>Metazoa</taxon>
        <taxon>Ecdysozoa</taxon>
        <taxon>Arthropoda</taxon>
        <taxon>Chelicerata</taxon>
        <taxon>Arachnida</taxon>
        <taxon>Araneae</taxon>
        <taxon>Araneomorphae</taxon>
        <taxon>Entelegynae</taxon>
        <taxon>Araneoidea</taxon>
        <taxon>Araneidae</taxon>
        <taxon>Araneus</taxon>
    </lineage>
</organism>
<keyword evidence="3" id="KW-1185">Reference proteome</keyword>
<name>A0A4Y2I3C5_ARAVE</name>
<dbReference type="EMBL" id="BGPR01002352">
    <property type="protein sequence ID" value="GBM72040.1"/>
    <property type="molecule type" value="Genomic_DNA"/>
</dbReference>
<protein>
    <recommendedName>
        <fullName evidence="4">Cadherin domain-containing protein</fullName>
    </recommendedName>
</protein>
<dbReference type="AlphaFoldDB" id="A0A4Y2I3C5"/>
<evidence type="ECO:0000256" key="1">
    <source>
        <dbReference type="SAM" id="SignalP"/>
    </source>
</evidence>
<dbReference type="Proteomes" id="UP000499080">
    <property type="component" value="Unassembled WGS sequence"/>
</dbReference>
<evidence type="ECO:0008006" key="4">
    <source>
        <dbReference type="Google" id="ProtNLM"/>
    </source>
</evidence>
<sequence length="210" mass="23645">MFRSIPFLLMALFTTAAGVAPTIDLSHNMRILKLPMDTKPGSLIYRLRGSDPDNDILTFGVRGDVGSQLLSIQSVTETRANVFLKVAPTVSIVVIINPAAGNRPDKVYSSITPSRCIERWDMPIYTGCFNNLDEMKGQFRHMIRIQNRIGTWERKRHPEPLENAVASHTYKGIKRSARNSDAVPVSVCCRVCFQHDGDPAHFSRQVRRHL</sequence>
<keyword evidence="1" id="KW-0732">Signal</keyword>
<proteinExistence type="predicted"/>
<comment type="caution">
    <text evidence="2">The sequence shown here is derived from an EMBL/GenBank/DDBJ whole genome shotgun (WGS) entry which is preliminary data.</text>
</comment>
<gene>
    <name evidence="2" type="ORF">AVEN_89795_1</name>
</gene>
<dbReference type="OrthoDB" id="6510378at2759"/>
<reference evidence="2 3" key="1">
    <citation type="journal article" date="2019" name="Sci. Rep.">
        <title>Orb-weaving spider Araneus ventricosus genome elucidates the spidroin gene catalogue.</title>
        <authorList>
            <person name="Kono N."/>
            <person name="Nakamura H."/>
            <person name="Ohtoshi R."/>
            <person name="Moran D.A.P."/>
            <person name="Shinohara A."/>
            <person name="Yoshida Y."/>
            <person name="Fujiwara M."/>
            <person name="Mori M."/>
            <person name="Tomita M."/>
            <person name="Arakawa K."/>
        </authorList>
    </citation>
    <scope>NUCLEOTIDE SEQUENCE [LARGE SCALE GENOMIC DNA]</scope>
</reference>
<feature type="chain" id="PRO_5021240771" description="Cadherin domain-containing protein" evidence="1">
    <location>
        <begin position="19"/>
        <end position="210"/>
    </location>
</feature>
<accession>A0A4Y2I3C5</accession>
<evidence type="ECO:0000313" key="2">
    <source>
        <dbReference type="EMBL" id="GBM72040.1"/>
    </source>
</evidence>